<comment type="caution">
    <text evidence="2">The sequence shown here is derived from an EMBL/GenBank/DDBJ whole genome shotgun (WGS) entry which is preliminary data.</text>
</comment>
<keyword evidence="1" id="KW-0472">Membrane</keyword>
<evidence type="ECO:0000313" key="3">
    <source>
        <dbReference type="Proteomes" id="UP000228758"/>
    </source>
</evidence>
<organism evidence="2 3">
    <name type="scientific">Diaminobutyricimonas aerilata</name>
    <dbReference type="NCBI Taxonomy" id="1162967"/>
    <lineage>
        <taxon>Bacteria</taxon>
        <taxon>Bacillati</taxon>
        <taxon>Actinomycetota</taxon>
        <taxon>Actinomycetes</taxon>
        <taxon>Micrococcales</taxon>
        <taxon>Microbacteriaceae</taxon>
        <taxon>Diaminobutyricimonas</taxon>
    </lineage>
</organism>
<dbReference type="OrthoDB" id="5122659at2"/>
<accession>A0A2M9CHN6</accession>
<evidence type="ECO:0000313" key="2">
    <source>
        <dbReference type="EMBL" id="PJJ71436.1"/>
    </source>
</evidence>
<keyword evidence="1" id="KW-1133">Transmembrane helix</keyword>
<reference evidence="2 3" key="1">
    <citation type="submission" date="2017-11" db="EMBL/GenBank/DDBJ databases">
        <title>Genomic Encyclopedia of Archaeal and Bacterial Type Strains, Phase II (KMG-II): From Individual Species to Whole Genera.</title>
        <authorList>
            <person name="Goeker M."/>
        </authorList>
    </citation>
    <scope>NUCLEOTIDE SEQUENCE [LARGE SCALE GENOMIC DNA]</scope>
    <source>
        <strain evidence="2 3">DSM 27393</strain>
    </source>
</reference>
<protein>
    <submittedName>
        <fullName evidence="2">Uncharacterized protein</fullName>
    </submittedName>
</protein>
<dbReference type="RefSeq" id="WP_100363738.1">
    <property type="nucleotide sequence ID" value="NZ_PGFF01000001.1"/>
</dbReference>
<proteinExistence type="predicted"/>
<keyword evidence="3" id="KW-1185">Reference proteome</keyword>
<dbReference type="Proteomes" id="UP000228758">
    <property type="component" value="Unassembled WGS sequence"/>
</dbReference>
<dbReference type="AlphaFoldDB" id="A0A2M9CHN6"/>
<evidence type="ECO:0000256" key="1">
    <source>
        <dbReference type="SAM" id="Phobius"/>
    </source>
</evidence>
<feature type="transmembrane region" description="Helical" evidence="1">
    <location>
        <begin position="27"/>
        <end position="49"/>
    </location>
</feature>
<dbReference type="EMBL" id="PGFF01000001">
    <property type="protein sequence ID" value="PJJ71436.1"/>
    <property type="molecule type" value="Genomic_DNA"/>
</dbReference>
<keyword evidence="1" id="KW-0812">Transmembrane</keyword>
<gene>
    <name evidence="2" type="ORF">CLV46_0983</name>
</gene>
<name>A0A2M9CHN6_9MICO</name>
<sequence>MHDDEPELAGYEPGDDSRPLRSRRMLLAMRVVVVLGLLGLVLPGILITLSTAADSATRACAMYTARDVPGALSSEARFEVFGPEGMGWSCYAERYGDRVMYVIGMGLIPAAPPRGAVPVPAERS</sequence>